<feature type="compositionally biased region" description="Low complexity" evidence="1">
    <location>
        <begin position="1"/>
        <end position="13"/>
    </location>
</feature>
<organism evidence="2 3">
    <name type="scientific">Rhodocollybia butyracea</name>
    <dbReference type="NCBI Taxonomy" id="206335"/>
    <lineage>
        <taxon>Eukaryota</taxon>
        <taxon>Fungi</taxon>
        <taxon>Dikarya</taxon>
        <taxon>Basidiomycota</taxon>
        <taxon>Agaricomycotina</taxon>
        <taxon>Agaricomycetes</taxon>
        <taxon>Agaricomycetidae</taxon>
        <taxon>Agaricales</taxon>
        <taxon>Marasmiineae</taxon>
        <taxon>Omphalotaceae</taxon>
        <taxon>Rhodocollybia</taxon>
    </lineage>
</organism>
<accession>A0A9P5UGR9</accession>
<dbReference type="EMBL" id="JADNRY010000001">
    <property type="protein sequence ID" value="KAF9078829.1"/>
    <property type="molecule type" value="Genomic_DNA"/>
</dbReference>
<feature type="compositionally biased region" description="Polar residues" evidence="1">
    <location>
        <begin position="21"/>
        <end position="47"/>
    </location>
</feature>
<feature type="compositionally biased region" description="Basic and acidic residues" evidence="1">
    <location>
        <begin position="48"/>
        <end position="63"/>
    </location>
</feature>
<evidence type="ECO:0000313" key="3">
    <source>
        <dbReference type="Proteomes" id="UP000772434"/>
    </source>
</evidence>
<comment type="caution">
    <text evidence="2">The sequence shown here is derived from an EMBL/GenBank/DDBJ whole genome shotgun (WGS) entry which is preliminary data.</text>
</comment>
<dbReference type="OrthoDB" id="3066010at2759"/>
<dbReference type="Proteomes" id="UP000772434">
    <property type="component" value="Unassembled WGS sequence"/>
</dbReference>
<feature type="region of interest" description="Disordered" evidence="1">
    <location>
        <begin position="1"/>
        <end position="63"/>
    </location>
</feature>
<evidence type="ECO:0000313" key="2">
    <source>
        <dbReference type="EMBL" id="KAF9078829.1"/>
    </source>
</evidence>
<sequence length="89" mass="10263">MSTSTMNTTSETTLAPPTPNYGGSNSPKHSTAPSEWTQDSYFESQQGHFEKKVPWRDPSDDYEQRFPEDPMFEEAAPNARVWRTYLEEK</sequence>
<evidence type="ECO:0000256" key="1">
    <source>
        <dbReference type="SAM" id="MobiDB-lite"/>
    </source>
</evidence>
<dbReference type="AlphaFoldDB" id="A0A9P5UGR9"/>
<reference evidence="2" key="1">
    <citation type="submission" date="2020-11" db="EMBL/GenBank/DDBJ databases">
        <authorList>
            <consortium name="DOE Joint Genome Institute"/>
            <person name="Ahrendt S."/>
            <person name="Riley R."/>
            <person name="Andreopoulos W."/>
            <person name="Labutti K."/>
            <person name="Pangilinan J."/>
            <person name="Ruiz-Duenas F.J."/>
            <person name="Barrasa J.M."/>
            <person name="Sanchez-Garcia M."/>
            <person name="Camarero S."/>
            <person name="Miyauchi S."/>
            <person name="Serrano A."/>
            <person name="Linde D."/>
            <person name="Babiker R."/>
            <person name="Drula E."/>
            <person name="Ayuso-Fernandez I."/>
            <person name="Pacheco R."/>
            <person name="Padilla G."/>
            <person name="Ferreira P."/>
            <person name="Barriuso J."/>
            <person name="Kellner H."/>
            <person name="Castanera R."/>
            <person name="Alfaro M."/>
            <person name="Ramirez L."/>
            <person name="Pisabarro A.G."/>
            <person name="Kuo A."/>
            <person name="Tritt A."/>
            <person name="Lipzen A."/>
            <person name="He G."/>
            <person name="Yan M."/>
            <person name="Ng V."/>
            <person name="Cullen D."/>
            <person name="Martin F."/>
            <person name="Rosso M.-N."/>
            <person name="Henrissat B."/>
            <person name="Hibbett D."/>
            <person name="Martinez A.T."/>
            <person name="Grigoriev I.V."/>
        </authorList>
    </citation>
    <scope>NUCLEOTIDE SEQUENCE</scope>
    <source>
        <strain evidence="2">AH 40177</strain>
    </source>
</reference>
<gene>
    <name evidence="2" type="ORF">BDP27DRAFT_1412767</name>
</gene>
<name>A0A9P5UGR9_9AGAR</name>
<protein>
    <submittedName>
        <fullName evidence="2">Uncharacterized protein</fullName>
    </submittedName>
</protein>
<proteinExistence type="predicted"/>
<keyword evidence="3" id="KW-1185">Reference proteome</keyword>